<feature type="region of interest" description="Disordered" evidence="1">
    <location>
        <begin position="1148"/>
        <end position="1176"/>
    </location>
</feature>
<protein>
    <recommendedName>
        <fullName evidence="4">COP1-interacting protein 7</fullName>
    </recommendedName>
</protein>
<sequence length="1329" mass="147622">MGLRGFVLIGRGRLKILCKGVKMRPAIPLDYAVFQLSPKRSRCELFVSTTGNTEKLASGLVKPFVAHLKVAEEQVSREVQSIRLEVESNKNAGTWFTKGTLERFVRFVSTPEVLELVSALDVEMSQLEAARKIYGEGTSDQRSSAKDSTDTTPAADVTKKELLKAIDLRLAAVRQDLATACNRASAAGFNPITVSELSQFADRFGANRLNEACTKFITLCQRRPELMSSWRVNQEEEAIRSSWESDMSIDDPSEDPSRDLATNRNQQHREYQTGMEEQSATGTSYCQHESKLKPQSSHDENDEEEEKSTVQNEPLVSQPRQLTRRLSVQERISMFENKQKENCGEKTAVAKSTELKRLSSDLSSSAGMEKVVVRRWSGASDMSIDLGNDRKDDTGDSPLCTPSSSSVSKDGSGASSKQFVGYNKKEQNGLSHAANPHRNEEECTSNNGGDWGMDEVESQNSSSTFLPKDKEVDLNVPFRTNNQVRHQGNSPDRYLEKNSKYKFHEKNPRASSDYTGNANINDDANNQMSDFISNRQNQIQFRDPQSHSLSTLQQLGGTEPIITSVQSNGVTAESPRKELMPSDRQSPLLEDRQRKTPFSGGSEQMKRPHSRRPEMGSAAVNTKPSAAINSVSDISESDTLIQVSPTEQVQRARPSKGSQELNDELKVKANELEKLFAEHMLRVPGDQSSSVRRGKPGKPSEQAVTSQLRRPVAQDLSSVQISDQKTLAMPTLTSNDEDKFKTPPTMKMVVTKDYGDTTRQNFPEISFSDNSRGKFYEQYMQKRDAKLKEDWSCRRTEKEAKLKVMQDILDRSNAEMKIKFSQSTGRRDSSARRAEKLVYFNSKLSAKKDQHPISSFQSEEDEDGSRSTQNKKLQQNKNNLLIARTNATSASRSAAKVSTLSAVRRRGQSEKHFAQSVPNFSEIKKEGMKPASGVGKNGVRTQVRSSIRPKAVNEEEKLRRPKIFRKGAAEAAELATDFSQLKSEDGVSVPLYLEQEQSGRNFNSHGTGISSDNAQLKASEESEASDDMEKEGMGEAPDDTEVEAFTDAENEMPRLSQESEEWGSTGVANGESFSQLDAGSNTELPAAMASRHQTMGSILDSPGESTSPWNSRVKHRYPNEASELDASVDSPVGSPAFWNFSSLNHTESDTTQMRKKWGAAQKRAAGGNPSQNQCQQDVTKGLKRLLNFGRKNRAAESLADWISATTSEGDDDTDDGRDLANRSSEDLRKSRMGFLQSHPSGDSFNESELFTEHVQTTGTPLSFKLKEDQTTGASVKESKYLASELLSLIHSHLYNQAHQGHSFHSPIFVAKGNDSKPKIHYRSHQDPSE</sequence>
<evidence type="ECO:0000313" key="3">
    <source>
        <dbReference type="Proteomes" id="UP000434276"/>
    </source>
</evidence>
<feature type="compositionally biased region" description="Polar residues" evidence="1">
    <location>
        <begin position="619"/>
        <end position="649"/>
    </location>
</feature>
<evidence type="ECO:0008006" key="4">
    <source>
        <dbReference type="Google" id="ProtNLM"/>
    </source>
</evidence>
<feature type="compositionally biased region" description="Polar residues" evidence="1">
    <location>
        <begin position="309"/>
        <end position="323"/>
    </location>
</feature>
<gene>
    <name evidence="2" type="ORF">C24_LOCUS12611</name>
</gene>
<dbReference type="Proteomes" id="UP000434276">
    <property type="component" value="Unassembled WGS sequence"/>
</dbReference>
<feature type="region of interest" description="Disordered" evidence="1">
    <location>
        <begin position="1205"/>
        <end position="1245"/>
    </location>
</feature>
<feature type="region of interest" description="Disordered" evidence="1">
    <location>
        <begin position="998"/>
        <end position="1132"/>
    </location>
</feature>
<feature type="compositionally biased region" description="Polar residues" evidence="1">
    <location>
        <begin position="558"/>
        <end position="571"/>
    </location>
</feature>
<feature type="compositionally biased region" description="Polar residues" evidence="1">
    <location>
        <begin position="509"/>
        <end position="527"/>
    </location>
</feature>
<feature type="region of interest" description="Disordered" evidence="1">
    <location>
        <begin position="337"/>
        <end position="474"/>
    </location>
</feature>
<feature type="region of interest" description="Disordered" evidence="1">
    <location>
        <begin position="684"/>
        <end position="719"/>
    </location>
</feature>
<feature type="compositionally biased region" description="Low complexity" evidence="1">
    <location>
        <begin position="403"/>
        <end position="417"/>
    </location>
</feature>
<evidence type="ECO:0000313" key="2">
    <source>
        <dbReference type="EMBL" id="CAA0382383.1"/>
    </source>
</evidence>
<dbReference type="ExpressionAtlas" id="A0A5S9XDF1">
    <property type="expression patterns" value="baseline and differential"/>
</dbReference>
<evidence type="ECO:0000256" key="1">
    <source>
        <dbReference type="SAM" id="MobiDB-lite"/>
    </source>
</evidence>
<feature type="compositionally biased region" description="Polar residues" evidence="1">
    <location>
        <begin position="998"/>
        <end position="1016"/>
    </location>
</feature>
<feature type="region of interest" description="Disordered" evidence="1">
    <location>
        <begin position="849"/>
        <end position="876"/>
    </location>
</feature>
<dbReference type="EMBL" id="CACSHJ010000089">
    <property type="protein sequence ID" value="CAA0382383.1"/>
    <property type="molecule type" value="Genomic_DNA"/>
</dbReference>
<feature type="compositionally biased region" description="Polar residues" evidence="1">
    <location>
        <begin position="275"/>
        <end position="287"/>
    </location>
</feature>
<dbReference type="PANTHER" id="PTHR31008:SF15">
    <property type="entry name" value="GPI-ANCHORED ADHESIN-LIKE PROTEIN"/>
    <property type="match status" value="1"/>
</dbReference>
<feature type="region of interest" description="Disordered" evidence="1">
    <location>
        <begin position="558"/>
        <end position="658"/>
    </location>
</feature>
<reference evidence="2 3" key="1">
    <citation type="submission" date="2019-12" db="EMBL/GenBank/DDBJ databases">
        <authorList>
            <person name="Jiao W.-B."/>
            <person name="Schneeberger K."/>
        </authorList>
    </citation>
    <scope>NUCLEOTIDE SEQUENCE [LARGE SCALE GENOMIC DNA]</scope>
    <source>
        <strain evidence="3">cv. C24</strain>
    </source>
</reference>
<feature type="region of interest" description="Disordered" evidence="1">
    <location>
        <begin position="925"/>
        <end position="958"/>
    </location>
</feature>
<proteinExistence type="predicted"/>
<accession>A0A5S9XDF1</accession>
<organism evidence="2 3">
    <name type="scientific">Arabidopsis thaliana</name>
    <name type="common">Mouse-ear cress</name>
    <dbReference type="NCBI Taxonomy" id="3702"/>
    <lineage>
        <taxon>Eukaryota</taxon>
        <taxon>Viridiplantae</taxon>
        <taxon>Streptophyta</taxon>
        <taxon>Embryophyta</taxon>
        <taxon>Tracheophyta</taxon>
        <taxon>Spermatophyta</taxon>
        <taxon>Magnoliopsida</taxon>
        <taxon>eudicotyledons</taxon>
        <taxon>Gunneridae</taxon>
        <taxon>Pentapetalae</taxon>
        <taxon>rosids</taxon>
        <taxon>malvids</taxon>
        <taxon>Brassicales</taxon>
        <taxon>Brassicaceae</taxon>
        <taxon>Camelineae</taxon>
        <taxon>Arabidopsis</taxon>
    </lineage>
</organism>
<feature type="compositionally biased region" description="Polar residues" evidence="1">
    <location>
        <begin position="1071"/>
        <end position="1083"/>
    </location>
</feature>
<name>A0A5S9XDF1_ARATH</name>
<feature type="compositionally biased region" description="Basic and acidic residues" evidence="1">
    <location>
        <begin position="1216"/>
        <end position="1229"/>
    </location>
</feature>
<feature type="region of interest" description="Disordered" evidence="1">
    <location>
        <begin position="503"/>
        <end position="527"/>
    </location>
</feature>
<dbReference type="OrthoDB" id="767933at2759"/>
<feature type="compositionally biased region" description="Basic and acidic residues" evidence="1">
    <location>
        <begin position="288"/>
        <end position="299"/>
    </location>
</feature>
<dbReference type="PANTHER" id="PTHR31008">
    <property type="entry name" value="COP1-INTERACTING PROTEIN-RELATED"/>
    <property type="match status" value="1"/>
</dbReference>
<feature type="region of interest" description="Disordered" evidence="1">
    <location>
        <begin position="239"/>
        <end position="323"/>
    </location>
</feature>
<feature type="compositionally biased region" description="Acidic residues" evidence="1">
    <location>
        <begin position="1036"/>
        <end position="1050"/>
    </location>
</feature>